<gene>
    <name evidence="5" type="ORF">ACZ11_06935</name>
</gene>
<evidence type="ECO:0000256" key="2">
    <source>
        <dbReference type="ARBA" id="ARBA00022679"/>
    </source>
</evidence>
<dbReference type="PATRIC" id="fig|582475.4.peg.868"/>
<comment type="caution">
    <text evidence="5">The sequence shown here is derived from an EMBL/GenBank/DDBJ whole genome shotgun (WGS) entry which is preliminary data.</text>
</comment>
<keyword evidence="3" id="KW-0472">Membrane</keyword>
<evidence type="ECO:0000313" key="5">
    <source>
        <dbReference type="EMBL" id="KMY31909.1"/>
    </source>
</evidence>
<evidence type="ECO:0000259" key="4">
    <source>
        <dbReference type="Pfam" id="PF06722"/>
    </source>
</evidence>
<feature type="transmembrane region" description="Helical" evidence="3">
    <location>
        <begin position="137"/>
        <end position="155"/>
    </location>
</feature>
<dbReference type="SUPFAM" id="SSF53756">
    <property type="entry name" value="UDP-Glycosyltransferase/glycogen phosphorylase"/>
    <property type="match status" value="1"/>
</dbReference>
<reference evidence="6" key="1">
    <citation type="submission" date="2015-07" db="EMBL/GenBank/DDBJ databases">
        <authorList>
            <consortium name="Consortium for Microbial Forensics and Genomics (microFORGE)"/>
            <person name="Knight B.M."/>
            <person name="Roberts D.P."/>
            <person name="Lin D."/>
            <person name="Hari K."/>
            <person name="Fletcher J."/>
            <person name="Melcher U."/>
            <person name="Blagden T."/>
            <person name="Winegar R.A."/>
        </authorList>
    </citation>
    <scope>NUCLEOTIDE SEQUENCE [LARGE SCALE GENOMIC DNA]</scope>
    <source>
        <strain evidence="6">DSM 23493</strain>
    </source>
</reference>
<keyword evidence="3" id="KW-1133">Transmembrane helix</keyword>
<sequence>MTGATVRTFDGQKFIKAFISGGRLGGLGEISQNFIVKNYVPEIEVLKYTKLFNTYGGMYSTNEGLYCGVPLIVIPQNADQPIISGQVTNIGASIQFQRQSLTADQLYEAADPVLNGPSFQKATTSIKESVEKSGEKIRFTIMGLIFIFFCFYSHVLSNLSL</sequence>
<dbReference type="PANTHER" id="PTHR48043">
    <property type="entry name" value="EG:EG0003.4 PROTEIN-RELATED"/>
    <property type="match status" value="1"/>
</dbReference>
<keyword evidence="3" id="KW-0812">Transmembrane</keyword>
<dbReference type="Proteomes" id="UP000037326">
    <property type="component" value="Unassembled WGS sequence"/>
</dbReference>
<dbReference type="GO" id="GO:0016757">
    <property type="term" value="F:glycosyltransferase activity"/>
    <property type="evidence" value="ECO:0007669"/>
    <property type="project" value="UniProtKB-KW"/>
</dbReference>
<dbReference type="InterPro" id="IPR010610">
    <property type="entry name" value="EryCIII-like_C"/>
</dbReference>
<dbReference type="PANTHER" id="PTHR48043:SF145">
    <property type="entry name" value="FI06409P-RELATED"/>
    <property type="match status" value="1"/>
</dbReference>
<dbReference type="EMBL" id="LFXJ01000005">
    <property type="protein sequence ID" value="KMY31909.1"/>
    <property type="molecule type" value="Genomic_DNA"/>
</dbReference>
<dbReference type="OrthoDB" id="6620093at2"/>
<dbReference type="AlphaFoldDB" id="A0A0K9FBD8"/>
<accession>A0A0K9FBD8</accession>
<keyword evidence="2" id="KW-0808">Transferase</keyword>
<keyword evidence="1" id="KW-0328">Glycosyltransferase</keyword>
<evidence type="ECO:0000256" key="1">
    <source>
        <dbReference type="ARBA" id="ARBA00022676"/>
    </source>
</evidence>
<name>A0A0K9FBD8_9BACI</name>
<protein>
    <recommendedName>
        <fullName evidence="4">Erythromycin biosynthesis protein CIII-like C-terminal domain-containing protein</fullName>
    </recommendedName>
</protein>
<evidence type="ECO:0000256" key="3">
    <source>
        <dbReference type="SAM" id="Phobius"/>
    </source>
</evidence>
<dbReference type="Gene3D" id="3.40.50.2000">
    <property type="entry name" value="Glycogen Phosphorylase B"/>
    <property type="match status" value="1"/>
</dbReference>
<feature type="domain" description="Erythromycin biosynthesis protein CIII-like C-terminal" evidence="4">
    <location>
        <begin position="22"/>
        <end position="128"/>
    </location>
</feature>
<dbReference type="InterPro" id="IPR050271">
    <property type="entry name" value="UDP-glycosyltransferase"/>
</dbReference>
<evidence type="ECO:0000313" key="6">
    <source>
        <dbReference type="Proteomes" id="UP000037326"/>
    </source>
</evidence>
<proteinExistence type="predicted"/>
<organism evidence="5 6">
    <name type="scientific">Lysinibacillus xylanilyticus</name>
    <dbReference type="NCBI Taxonomy" id="582475"/>
    <lineage>
        <taxon>Bacteria</taxon>
        <taxon>Bacillati</taxon>
        <taxon>Bacillota</taxon>
        <taxon>Bacilli</taxon>
        <taxon>Bacillales</taxon>
        <taxon>Bacillaceae</taxon>
        <taxon>Lysinibacillus</taxon>
    </lineage>
</organism>
<dbReference type="Pfam" id="PF06722">
    <property type="entry name" value="EryCIII-like_C"/>
    <property type="match status" value="1"/>
</dbReference>